<accession>F2L6W8</accession>
<dbReference type="Proteomes" id="UP000007809">
    <property type="component" value="Plasmid pPSED01"/>
</dbReference>
<dbReference type="EMBL" id="CP002594">
    <property type="protein sequence ID" value="AEA28840.1"/>
    <property type="molecule type" value="Genomic_DNA"/>
</dbReference>
<keyword evidence="3" id="KW-0614">Plasmid</keyword>
<dbReference type="RefSeq" id="WP_013678732.1">
    <property type="nucleotide sequence ID" value="NC_015314.1"/>
</dbReference>
<dbReference type="OrthoDB" id="10011482at2"/>
<evidence type="ECO:0000313" key="3">
    <source>
        <dbReference type="EMBL" id="AEA28840.1"/>
    </source>
</evidence>
<reference evidence="3 4" key="1">
    <citation type="journal article" date="2011" name="J. Bacteriol.">
        <title>Genome sequence of the 1,4-dioxane-degrading Pseudonocardia dioxanivorans strain CB1190.</title>
        <authorList>
            <person name="Sales C.M."/>
            <person name="Mahendra S."/>
            <person name="Grostern A."/>
            <person name="Parales R.E."/>
            <person name="Goodwin L.A."/>
            <person name="Woyke T."/>
            <person name="Nolan M."/>
            <person name="Lapidus A."/>
            <person name="Chertkov O."/>
            <person name="Ovchinnikova G."/>
            <person name="Sczyrba A."/>
            <person name="Alvarez-Cohen L."/>
        </authorList>
    </citation>
    <scope>NUCLEOTIDE SEQUENCE [LARGE SCALE GENOMIC DNA]</scope>
    <source>
        <strain evidence="4">ATCC 55486 / DSM 44775 / JCM 13855 / CB1190</strain>
    </source>
</reference>
<dbReference type="AlphaFoldDB" id="F2L6W8"/>
<feature type="compositionally biased region" description="Low complexity" evidence="1">
    <location>
        <begin position="101"/>
        <end position="131"/>
    </location>
</feature>
<feature type="compositionally biased region" description="Pro residues" evidence="1">
    <location>
        <begin position="78"/>
        <end position="100"/>
    </location>
</feature>
<feature type="signal peptide" evidence="2">
    <location>
        <begin position="1"/>
        <end position="30"/>
    </location>
</feature>
<feature type="region of interest" description="Disordered" evidence="1">
    <location>
        <begin position="61"/>
        <end position="141"/>
    </location>
</feature>
<feature type="chain" id="PRO_5003280619" evidence="2">
    <location>
        <begin position="31"/>
        <end position="141"/>
    </location>
</feature>
<name>F2L6W8_PSEUX</name>
<geneLocation type="plasmid" evidence="3 4">
    <name>pPSED01</name>
</geneLocation>
<dbReference type="HOGENOM" id="CLU_1823741_0_0_11"/>
<evidence type="ECO:0000256" key="1">
    <source>
        <dbReference type="SAM" id="MobiDB-lite"/>
    </source>
</evidence>
<evidence type="ECO:0000313" key="4">
    <source>
        <dbReference type="Proteomes" id="UP000007809"/>
    </source>
</evidence>
<gene>
    <name evidence="3" type="ordered locus">Psed_6759</name>
</gene>
<sequence length="141" mass="14112">MKITRKFAVIAAAVAIASGAAVVVATSASASPGGRDDDGFSLWCTPIRPGDTDAGFFCTPTDDRGRQWYGNGGGRQAPRPPVAPPVQPTVPPQATPPAPPVTTTVAPPVTTTAAPPTTRRSTVARTTAPAAGAESLVAPVG</sequence>
<keyword evidence="2" id="KW-0732">Signal</keyword>
<evidence type="ECO:0000256" key="2">
    <source>
        <dbReference type="SAM" id="SignalP"/>
    </source>
</evidence>
<keyword evidence="4" id="KW-1185">Reference proteome</keyword>
<dbReference type="KEGG" id="pdx:Psed_6759"/>
<organism evidence="3 4">
    <name type="scientific">Pseudonocardia dioxanivorans (strain ATCC 55486 / DSM 44775 / JCM 13855 / CB1190)</name>
    <dbReference type="NCBI Taxonomy" id="675635"/>
    <lineage>
        <taxon>Bacteria</taxon>
        <taxon>Bacillati</taxon>
        <taxon>Actinomycetota</taxon>
        <taxon>Actinomycetes</taxon>
        <taxon>Pseudonocardiales</taxon>
        <taxon>Pseudonocardiaceae</taxon>
        <taxon>Pseudonocardia</taxon>
    </lineage>
</organism>
<proteinExistence type="predicted"/>
<protein>
    <submittedName>
        <fullName evidence="3">Uncharacterized protein</fullName>
    </submittedName>
</protein>